<dbReference type="Pfam" id="PF16455">
    <property type="entry name" value="UBD"/>
    <property type="match status" value="1"/>
</dbReference>
<protein>
    <recommendedName>
        <fullName evidence="1">Ubiquitin-like domain-containing protein</fullName>
    </recommendedName>
</protein>
<dbReference type="SMART" id="SM00213">
    <property type="entry name" value="UBQ"/>
    <property type="match status" value="1"/>
</dbReference>
<dbReference type="InterPro" id="IPR029071">
    <property type="entry name" value="Ubiquitin-like_domsf"/>
</dbReference>
<name>A0A1Y1XVX5_9FUNG</name>
<dbReference type="PROSITE" id="PS50053">
    <property type="entry name" value="UBIQUITIN_2"/>
    <property type="match status" value="1"/>
</dbReference>
<proteinExistence type="predicted"/>
<dbReference type="EMBL" id="MCFE01000414">
    <property type="protein sequence ID" value="ORX89910.1"/>
    <property type="molecule type" value="Genomic_DNA"/>
</dbReference>
<dbReference type="AlphaFoldDB" id="A0A1Y1XVX5"/>
<reference evidence="2 3" key="1">
    <citation type="submission" date="2016-07" db="EMBL/GenBank/DDBJ databases">
        <title>Pervasive Adenine N6-methylation of Active Genes in Fungi.</title>
        <authorList>
            <consortium name="DOE Joint Genome Institute"/>
            <person name="Mondo S.J."/>
            <person name="Dannebaum R.O."/>
            <person name="Kuo R.C."/>
            <person name="Labutti K."/>
            <person name="Haridas S."/>
            <person name="Kuo A."/>
            <person name="Salamov A."/>
            <person name="Ahrendt S.R."/>
            <person name="Lipzen A."/>
            <person name="Sullivan W."/>
            <person name="Andreopoulos W.B."/>
            <person name="Clum A."/>
            <person name="Lindquist E."/>
            <person name="Daum C."/>
            <person name="Ramamoorthy G.K."/>
            <person name="Gryganskyi A."/>
            <person name="Culley D."/>
            <person name="Magnuson J.K."/>
            <person name="James T.Y."/>
            <person name="O'Malley M.A."/>
            <person name="Stajich J.E."/>
            <person name="Spatafora J.W."/>
            <person name="Visel A."/>
            <person name="Grigoriev I.V."/>
        </authorList>
    </citation>
    <scope>NUCLEOTIDE SEQUENCE [LARGE SCALE GENOMIC DNA]</scope>
    <source>
        <strain evidence="2 3">CBS 931.73</strain>
    </source>
</reference>
<dbReference type="Gene3D" id="3.10.20.90">
    <property type="entry name" value="Phosphatidylinositol 3-kinase Catalytic Subunit, Chain A, domain 1"/>
    <property type="match status" value="1"/>
</dbReference>
<dbReference type="OrthoDB" id="1640476at2759"/>
<dbReference type="InterPro" id="IPR038169">
    <property type="entry name" value="DC-UbP/UBTD2_N_sf"/>
</dbReference>
<keyword evidence="3" id="KW-1185">Reference proteome</keyword>
<dbReference type="InParanoid" id="A0A1Y1XVX5"/>
<dbReference type="InterPro" id="IPR032752">
    <property type="entry name" value="DC-UbP/UBTD2_N"/>
</dbReference>
<comment type="caution">
    <text evidence="2">The sequence shown here is derived from an EMBL/GenBank/DDBJ whole genome shotgun (WGS) entry which is preliminary data.</text>
</comment>
<dbReference type="InterPro" id="IPR000626">
    <property type="entry name" value="Ubiquitin-like_dom"/>
</dbReference>
<evidence type="ECO:0000313" key="3">
    <source>
        <dbReference type="Proteomes" id="UP000193498"/>
    </source>
</evidence>
<sequence>MGCCASQLDENEVFDVTDGPLPSSGNTPLRKKNLSWTSETPMTLSQLQSQRDGFWDTAPVYEGQREVWEGLRTACETTDLVHAQSIVDELRLSVPTGHLSDGCYDERGNRYIIPLYCFVEPTNVVVESIEAEMPAPEYELEDKNYRHIEEASTASKPYVIPVITITEHDSEAAEESLADDTQELTVRLNTGKDVRLRVSPTEDLHSVKRKVCAVENIEPSSVNIRFIYLGKILEDKLIIENTKVSAGGVIQALMVQI</sequence>
<organism evidence="2 3">
    <name type="scientific">Basidiobolus meristosporus CBS 931.73</name>
    <dbReference type="NCBI Taxonomy" id="1314790"/>
    <lineage>
        <taxon>Eukaryota</taxon>
        <taxon>Fungi</taxon>
        <taxon>Fungi incertae sedis</taxon>
        <taxon>Zoopagomycota</taxon>
        <taxon>Entomophthoromycotina</taxon>
        <taxon>Basidiobolomycetes</taxon>
        <taxon>Basidiobolales</taxon>
        <taxon>Basidiobolaceae</taxon>
        <taxon>Basidiobolus</taxon>
    </lineage>
</organism>
<dbReference type="PANTHER" id="PTHR13609">
    <property type="entry name" value="UBIQUITIN DOMAIN CONTAINING 1 PROTEIN-RELATED"/>
    <property type="match status" value="1"/>
</dbReference>
<dbReference type="Pfam" id="PF00240">
    <property type="entry name" value="ubiquitin"/>
    <property type="match status" value="1"/>
</dbReference>
<dbReference type="InterPro" id="IPR039869">
    <property type="entry name" value="UBTD1/2"/>
</dbReference>
<dbReference type="SUPFAM" id="SSF54236">
    <property type="entry name" value="Ubiquitin-like"/>
    <property type="match status" value="1"/>
</dbReference>
<feature type="domain" description="Ubiquitin-like" evidence="1">
    <location>
        <begin position="182"/>
        <end position="257"/>
    </location>
</feature>
<dbReference type="Proteomes" id="UP000193498">
    <property type="component" value="Unassembled WGS sequence"/>
</dbReference>
<dbReference type="Gene3D" id="1.20.225.20">
    <property type="entry name" value="Ub domain-containing protein, DC-UbP/UBTD2, N-terminal domain"/>
    <property type="match status" value="1"/>
</dbReference>
<evidence type="ECO:0000313" key="2">
    <source>
        <dbReference type="EMBL" id="ORX89910.1"/>
    </source>
</evidence>
<accession>A0A1Y1XVX5</accession>
<dbReference type="FunCoup" id="A0A1Y1XVX5">
    <property type="interactions" value="112"/>
</dbReference>
<gene>
    <name evidence="2" type="ORF">K493DRAFT_266449</name>
</gene>
<evidence type="ECO:0000259" key="1">
    <source>
        <dbReference type="PROSITE" id="PS50053"/>
    </source>
</evidence>